<reference evidence="1 2" key="2">
    <citation type="journal article" date="2022" name="Mol. Ecol. Resour.">
        <title>The genomes of chicory, endive, great burdock and yacon provide insights into Asteraceae paleo-polyploidization history and plant inulin production.</title>
        <authorList>
            <person name="Fan W."/>
            <person name="Wang S."/>
            <person name="Wang H."/>
            <person name="Wang A."/>
            <person name="Jiang F."/>
            <person name="Liu H."/>
            <person name="Zhao H."/>
            <person name="Xu D."/>
            <person name="Zhang Y."/>
        </authorList>
    </citation>
    <scope>NUCLEOTIDE SEQUENCE [LARGE SCALE GENOMIC DNA]</scope>
    <source>
        <strain evidence="2">cv. Yunnan</strain>
        <tissue evidence="1">Leaves</tissue>
    </source>
</reference>
<keyword evidence="2" id="KW-1185">Reference proteome</keyword>
<dbReference type="EMBL" id="CM042023">
    <property type="protein sequence ID" value="KAI3813875.1"/>
    <property type="molecule type" value="Genomic_DNA"/>
</dbReference>
<comment type="caution">
    <text evidence="1">The sequence shown here is derived from an EMBL/GenBank/DDBJ whole genome shotgun (WGS) entry which is preliminary data.</text>
</comment>
<proteinExistence type="predicted"/>
<gene>
    <name evidence="1" type="ORF">L1987_18610</name>
</gene>
<organism evidence="1 2">
    <name type="scientific">Smallanthus sonchifolius</name>
    <dbReference type="NCBI Taxonomy" id="185202"/>
    <lineage>
        <taxon>Eukaryota</taxon>
        <taxon>Viridiplantae</taxon>
        <taxon>Streptophyta</taxon>
        <taxon>Embryophyta</taxon>
        <taxon>Tracheophyta</taxon>
        <taxon>Spermatophyta</taxon>
        <taxon>Magnoliopsida</taxon>
        <taxon>eudicotyledons</taxon>
        <taxon>Gunneridae</taxon>
        <taxon>Pentapetalae</taxon>
        <taxon>asterids</taxon>
        <taxon>campanulids</taxon>
        <taxon>Asterales</taxon>
        <taxon>Asteraceae</taxon>
        <taxon>Asteroideae</taxon>
        <taxon>Heliantheae alliance</taxon>
        <taxon>Millerieae</taxon>
        <taxon>Smallanthus</taxon>
    </lineage>
</organism>
<evidence type="ECO:0000313" key="2">
    <source>
        <dbReference type="Proteomes" id="UP001056120"/>
    </source>
</evidence>
<evidence type="ECO:0000313" key="1">
    <source>
        <dbReference type="EMBL" id="KAI3813875.1"/>
    </source>
</evidence>
<dbReference type="Proteomes" id="UP001056120">
    <property type="component" value="Linkage Group LG06"/>
</dbReference>
<accession>A0ACB9J2T2</accession>
<protein>
    <submittedName>
        <fullName evidence="1">Uncharacterized protein</fullName>
    </submittedName>
</protein>
<name>A0ACB9J2T2_9ASTR</name>
<reference evidence="2" key="1">
    <citation type="journal article" date="2022" name="Mol. Ecol. Resour.">
        <title>The genomes of chicory, endive, great burdock and yacon provide insights into Asteraceae palaeo-polyploidization history and plant inulin production.</title>
        <authorList>
            <person name="Fan W."/>
            <person name="Wang S."/>
            <person name="Wang H."/>
            <person name="Wang A."/>
            <person name="Jiang F."/>
            <person name="Liu H."/>
            <person name="Zhao H."/>
            <person name="Xu D."/>
            <person name="Zhang Y."/>
        </authorList>
    </citation>
    <scope>NUCLEOTIDE SEQUENCE [LARGE SCALE GENOMIC DNA]</scope>
    <source>
        <strain evidence="2">cv. Yunnan</strain>
    </source>
</reference>
<sequence>MVEYDEGVPKKKKGFQKSLKKRYEAGDPSVGLLGEPSGKFDYYVLYGDSPPKSKPKPCKPSSLRTLRPSQPKGMFMITPSPSTSKYKVEFPALTTFENPQQKTKHSWKIQSSNIVGPTGSPNQITVAESTLNWQSENAVDQNNSDVESISYDELSNREFEHLFMAEPEQTERVDSDIEDATSRAEAQDQAHGRNVFINTNSKQ</sequence>